<dbReference type="Gene3D" id="1.10.3210.10">
    <property type="entry name" value="Hypothetical protein af1432"/>
    <property type="match status" value="2"/>
</dbReference>
<dbReference type="PROSITE" id="PS51831">
    <property type="entry name" value="HD"/>
    <property type="match status" value="1"/>
</dbReference>
<evidence type="ECO:0000313" key="4">
    <source>
        <dbReference type="Proteomes" id="UP001242010"/>
    </source>
</evidence>
<dbReference type="CDD" id="cd00077">
    <property type="entry name" value="HDc"/>
    <property type="match status" value="2"/>
</dbReference>
<keyword evidence="4" id="KW-1185">Reference proteome</keyword>
<dbReference type="InterPro" id="IPR006675">
    <property type="entry name" value="HDIG_dom"/>
</dbReference>
<dbReference type="InterPro" id="IPR006674">
    <property type="entry name" value="HD_domain"/>
</dbReference>
<sequence length="416" mass="45567">MPTAPLKADLRHVTYALSDALDLVGLNDVGHGKRVGIVAYACAKQKGMSEPEATFLFDLGLLHDIGVSSTEVHRSLLAEFDWVGSPLHCEIGYELLRAFPPLAALAVPVKHHHTRWDQFPTLGIEPSQAWQANLIFLADRVDALAAPFHGAGTVLLHTGEIRTLIQQRSGTFFAPELVELFLEASRSEAFWLLLEPRSVQTFVQDILDQGTSYEASMGDLRQLAEIFSRIVDAKSPFTAEHSLGVAGLARLLAERSGLSVDSCAKIEIAGLLHDVGKLRVPDGILDKPGALDQQERQIINTHSFETYQILRHIKGFEEITPWAAYHHEEPGGSGYPFRLDGRTLPIEARLLRVADIFQAMVQDRPYRKGLDREQALGFLGHLAAAGRLEPELVSLVAACGDEAMLAAQPGLRTSTG</sequence>
<proteinExistence type="predicted"/>
<dbReference type="SMART" id="SM00471">
    <property type="entry name" value="HDc"/>
    <property type="match status" value="2"/>
</dbReference>
<dbReference type="PROSITE" id="PS51832">
    <property type="entry name" value="HD_GYP"/>
    <property type="match status" value="1"/>
</dbReference>
<dbReference type="SUPFAM" id="SSF109604">
    <property type="entry name" value="HD-domain/PDEase-like"/>
    <property type="match status" value="2"/>
</dbReference>
<evidence type="ECO:0000313" key="3">
    <source>
        <dbReference type="EMBL" id="BDU70321.1"/>
    </source>
</evidence>
<dbReference type="RefSeq" id="WP_286354039.1">
    <property type="nucleotide sequence ID" value="NZ_AP027079.1"/>
</dbReference>
<dbReference type="EMBL" id="AP027079">
    <property type="protein sequence ID" value="BDU70321.1"/>
    <property type="molecule type" value="Genomic_DNA"/>
</dbReference>
<organism evidence="3 4">
    <name type="scientific">Geothrix oryzae</name>
    <dbReference type="NCBI Taxonomy" id="2927975"/>
    <lineage>
        <taxon>Bacteria</taxon>
        <taxon>Pseudomonadati</taxon>
        <taxon>Acidobacteriota</taxon>
        <taxon>Holophagae</taxon>
        <taxon>Holophagales</taxon>
        <taxon>Holophagaceae</taxon>
        <taxon>Geothrix</taxon>
    </lineage>
</organism>
<protein>
    <submittedName>
        <fullName evidence="3">Phosphodiesterase</fullName>
    </submittedName>
</protein>
<accession>A0ABN6UZ25</accession>
<reference evidence="4" key="1">
    <citation type="journal article" date="2023" name="Int. J. Syst. Evol. Microbiol.">
        <title>Mesoterricola silvestris gen. nov., sp. nov., Mesoterricola sediminis sp. nov., Geothrix oryzae sp. nov., Geothrix edaphica sp. nov., Geothrix rubra sp. nov., and Geothrix limicola sp. nov., six novel members of Acidobacteriota isolated from soils.</title>
        <authorList>
            <person name="Itoh H."/>
            <person name="Sugisawa Y."/>
            <person name="Mise K."/>
            <person name="Xu Z."/>
            <person name="Kuniyasu M."/>
            <person name="Ushijima N."/>
            <person name="Kawano K."/>
            <person name="Kobayashi E."/>
            <person name="Shiratori Y."/>
            <person name="Masuda Y."/>
            <person name="Senoo K."/>
        </authorList>
    </citation>
    <scope>NUCLEOTIDE SEQUENCE [LARGE SCALE GENOMIC DNA]</scope>
    <source>
        <strain evidence="4">Red222</strain>
    </source>
</reference>
<feature type="domain" description="HD" evidence="1">
    <location>
        <begin position="238"/>
        <end position="360"/>
    </location>
</feature>
<dbReference type="PANTHER" id="PTHR43155">
    <property type="entry name" value="CYCLIC DI-GMP PHOSPHODIESTERASE PA4108-RELATED"/>
    <property type="match status" value="1"/>
</dbReference>
<evidence type="ECO:0000259" key="1">
    <source>
        <dbReference type="PROSITE" id="PS51831"/>
    </source>
</evidence>
<dbReference type="Proteomes" id="UP001242010">
    <property type="component" value="Chromosome"/>
</dbReference>
<dbReference type="InterPro" id="IPR003607">
    <property type="entry name" value="HD/PDEase_dom"/>
</dbReference>
<feature type="domain" description="HD-GYP" evidence="2">
    <location>
        <begin position="216"/>
        <end position="412"/>
    </location>
</feature>
<name>A0ABN6UZ25_9BACT</name>
<evidence type="ECO:0000259" key="2">
    <source>
        <dbReference type="PROSITE" id="PS51832"/>
    </source>
</evidence>
<dbReference type="Pfam" id="PF13487">
    <property type="entry name" value="HD_5"/>
    <property type="match status" value="1"/>
</dbReference>
<gene>
    <name evidence="3" type="ORF">GETHOR_24220</name>
</gene>
<dbReference type="NCBIfam" id="TIGR00277">
    <property type="entry name" value="HDIG"/>
    <property type="match status" value="1"/>
</dbReference>
<dbReference type="PANTHER" id="PTHR43155:SF1">
    <property type="entry name" value="3'3'-CGAMP-SPECIFIC PHOSPHODIESTERASE 1"/>
    <property type="match status" value="1"/>
</dbReference>
<dbReference type="InterPro" id="IPR037522">
    <property type="entry name" value="HD_GYP_dom"/>
</dbReference>